<evidence type="ECO:0000313" key="2">
    <source>
        <dbReference type="Proteomes" id="UP001216638"/>
    </source>
</evidence>
<evidence type="ECO:0000313" key="1">
    <source>
        <dbReference type="EMBL" id="WFC95921.1"/>
    </source>
</evidence>
<sequence length="175" mass="19711">MPPRCTVFVHLRGPTASGAEWRLGPQHALALVAYSARQWGTVVQCHFPRGMSRLLGYGTITFQDPESVSRMLHAAHERNGMLRIPYSSRVRDPQAVAYTSLEDAERAWATAPSVLDAVHASSPLAPGARSDARDYFFVKVERQKDRREPPRKVSRMRELMHRFGGFADKLRVPQS</sequence>
<dbReference type="EMBL" id="CP119953">
    <property type="protein sequence ID" value="WFC95921.1"/>
    <property type="molecule type" value="Genomic_DNA"/>
</dbReference>
<reference evidence="1" key="1">
    <citation type="submission" date="2023-03" db="EMBL/GenBank/DDBJ databases">
        <title>Mating type loci evolution in Malassezia.</title>
        <authorList>
            <person name="Coelho M.A."/>
        </authorList>
    </citation>
    <scope>NUCLEOTIDE SEQUENCE</scope>
    <source>
        <strain evidence="1">CBS 14135</strain>
    </source>
</reference>
<proteinExistence type="predicted"/>
<dbReference type="Proteomes" id="UP001216638">
    <property type="component" value="Chromosome 3"/>
</dbReference>
<protein>
    <submittedName>
        <fullName evidence="1">Uncharacterized protein</fullName>
    </submittedName>
</protein>
<dbReference type="AlphaFoldDB" id="A0AAF0DW49"/>
<gene>
    <name evidence="1" type="ORF">MBRA1_002576</name>
</gene>
<accession>A0AAF0DW49</accession>
<name>A0AAF0DW49_9BASI</name>
<keyword evidence="2" id="KW-1185">Reference proteome</keyword>
<organism evidence="1 2">
    <name type="scientific">Malassezia brasiliensis</name>
    <dbReference type="NCBI Taxonomy" id="1821822"/>
    <lineage>
        <taxon>Eukaryota</taxon>
        <taxon>Fungi</taxon>
        <taxon>Dikarya</taxon>
        <taxon>Basidiomycota</taxon>
        <taxon>Ustilaginomycotina</taxon>
        <taxon>Malasseziomycetes</taxon>
        <taxon>Malasseziales</taxon>
        <taxon>Malasseziaceae</taxon>
        <taxon>Malassezia</taxon>
    </lineage>
</organism>